<feature type="domain" description="DUF218" evidence="1">
    <location>
        <begin position="57"/>
        <end position="191"/>
    </location>
</feature>
<comment type="caution">
    <text evidence="2">The sequence shown here is derived from an EMBL/GenBank/DDBJ whole genome shotgun (WGS) entry which is preliminary data.</text>
</comment>
<dbReference type="EMBL" id="DVFN01000065">
    <property type="protein sequence ID" value="HIQ69540.1"/>
    <property type="molecule type" value="Genomic_DNA"/>
</dbReference>
<accession>A0A9D0Z7U9</accession>
<dbReference type="PANTHER" id="PTHR30336:SF6">
    <property type="entry name" value="INTEGRAL MEMBRANE PROTEIN"/>
    <property type="match status" value="1"/>
</dbReference>
<evidence type="ECO:0000313" key="3">
    <source>
        <dbReference type="Proteomes" id="UP000886874"/>
    </source>
</evidence>
<reference evidence="2" key="2">
    <citation type="journal article" date="2021" name="PeerJ">
        <title>Extensive microbial diversity within the chicken gut microbiome revealed by metagenomics and culture.</title>
        <authorList>
            <person name="Gilroy R."/>
            <person name="Ravi A."/>
            <person name="Getino M."/>
            <person name="Pursley I."/>
            <person name="Horton D.L."/>
            <person name="Alikhan N.F."/>
            <person name="Baker D."/>
            <person name="Gharbi K."/>
            <person name="Hall N."/>
            <person name="Watson M."/>
            <person name="Adriaenssens E.M."/>
            <person name="Foster-Nyarko E."/>
            <person name="Jarju S."/>
            <person name="Secka A."/>
            <person name="Antonio M."/>
            <person name="Oren A."/>
            <person name="Chaudhuri R.R."/>
            <person name="La Ragione R."/>
            <person name="Hildebrand F."/>
            <person name="Pallen M.J."/>
        </authorList>
    </citation>
    <scope>NUCLEOTIDE SEQUENCE</scope>
    <source>
        <strain evidence="2">ChiSjej2B20-13462</strain>
    </source>
</reference>
<evidence type="ECO:0000313" key="2">
    <source>
        <dbReference type="EMBL" id="HIQ69540.1"/>
    </source>
</evidence>
<sequence length="229" mass="25152">MTAPFLRKKLWSWLLIGVLILALLLGAAALGLSLWVWNSSRGYILSAEEAGALETMDAILVLGCGVRPDGSPSLMLRDRLDMGLQLYEAGAAPKLLMSGDHGSVGYDEVNAMKDYATGRGVPSEDVFQDHAGFSTYESMYRARDVFAAQRIIIVSQRYHLYRAVYDARALGLDAWGVAAEDIAYTGQFLREIREILARDKDFFYCVFQPLPTYLGEVIPVSGDGNLTAG</sequence>
<dbReference type="InterPro" id="IPR003848">
    <property type="entry name" value="DUF218"/>
</dbReference>
<dbReference type="InterPro" id="IPR051599">
    <property type="entry name" value="Cell_Envelope_Assoc"/>
</dbReference>
<gene>
    <name evidence="2" type="ORF">IAA67_04320</name>
</gene>
<organism evidence="2 3">
    <name type="scientific">Candidatus Avoscillospira stercorigallinarum</name>
    <dbReference type="NCBI Taxonomy" id="2840708"/>
    <lineage>
        <taxon>Bacteria</taxon>
        <taxon>Bacillati</taxon>
        <taxon>Bacillota</taxon>
        <taxon>Clostridia</taxon>
        <taxon>Eubacteriales</taxon>
        <taxon>Oscillospiraceae</taxon>
        <taxon>Oscillospiraceae incertae sedis</taxon>
        <taxon>Candidatus Avoscillospira</taxon>
    </lineage>
</organism>
<dbReference type="AlphaFoldDB" id="A0A9D0Z7U9"/>
<dbReference type="Pfam" id="PF02698">
    <property type="entry name" value="DUF218"/>
    <property type="match status" value="1"/>
</dbReference>
<dbReference type="Proteomes" id="UP000886874">
    <property type="component" value="Unassembled WGS sequence"/>
</dbReference>
<dbReference type="GO" id="GO:0005886">
    <property type="term" value="C:plasma membrane"/>
    <property type="evidence" value="ECO:0007669"/>
    <property type="project" value="TreeGrafter"/>
</dbReference>
<dbReference type="PANTHER" id="PTHR30336">
    <property type="entry name" value="INNER MEMBRANE PROTEIN, PROBABLE PERMEASE"/>
    <property type="match status" value="1"/>
</dbReference>
<protein>
    <submittedName>
        <fullName evidence="2">YdcF family protein</fullName>
    </submittedName>
</protein>
<evidence type="ECO:0000259" key="1">
    <source>
        <dbReference type="Pfam" id="PF02698"/>
    </source>
</evidence>
<reference evidence="2" key="1">
    <citation type="submission" date="2020-10" db="EMBL/GenBank/DDBJ databases">
        <authorList>
            <person name="Gilroy R."/>
        </authorList>
    </citation>
    <scope>NUCLEOTIDE SEQUENCE</scope>
    <source>
        <strain evidence="2">ChiSjej2B20-13462</strain>
    </source>
</reference>
<proteinExistence type="predicted"/>
<name>A0A9D0Z7U9_9FIRM</name>
<dbReference type="CDD" id="cd06259">
    <property type="entry name" value="YdcF-like"/>
    <property type="match status" value="1"/>
</dbReference>